<organism evidence="2 3">
    <name type="scientific">Coprinellus micaceus</name>
    <name type="common">Glistening ink-cap mushroom</name>
    <name type="synonym">Coprinus micaceus</name>
    <dbReference type="NCBI Taxonomy" id="71717"/>
    <lineage>
        <taxon>Eukaryota</taxon>
        <taxon>Fungi</taxon>
        <taxon>Dikarya</taxon>
        <taxon>Basidiomycota</taxon>
        <taxon>Agaricomycotina</taxon>
        <taxon>Agaricomycetes</taxon>
        <taxon>Agaricomycetidae</taxon>
        <taxon>Agaricales</taxon>
        <taxon>Agaricineae</taxon>
        <taxon>Psathyrellaceae</taxon>
        <taxon>Coprinellus</taxon>
    </lineage>
</organism>
<evidence type="ECO:0000259" key="1">
    <source>
        <dbReference type="Pfam" id="PF00248"/>
    </source>
</evidence>
<sequence length="268" mass="30509">MSGLASKCFENELLIDPPFTTRDFLGKGTAMEGKRSGASARVPTRLRIAPDSLFDQYYASAVVIDSSSVDVHQTPLCSALLPLTASPRTTQKWKAEIMHIFDSVKQSIERLRFDYIDVLQCHRFDPNTPIEETSTPCKNHYDAVYPRKRRRREMFPTLKLFGVGATPWSPSHEDSSRDLFPFSIVRGHQARRGGPDDEGVSGARARKRLWPRLKRSPRRGELAWPNRSLIAWILSRPGLAWCDRPQAHWEEIGELEEPYQAQKVVGHV</sequence>
<gene>
    <name evidence="2" type="ORF">FA13DRAFT_1721115</name>
</gene>
<dbReference type="Pfam" id="PF00248">
    <property type="entry name" value="Aldo_ket_red"/>
    <property type="match status" value="1"/>
</dbReference>
<accession>A0A4Y7S3X0</accession>
<comment type="caution">
    <text evidence="2">The sequence shown here is derived from an EMBL/GenBank/DDBJ whole genome shotgun (WGS) entry which is preliminary data.</text>
</comment>
<keyword evidence="3" id="KW-1185">Reference proteome</keyword>
<evidence type="ECO:0000313" key="2">
    <source>
        <dbReference type="EMBL" id="TEB15660.1"/>
    </source>
</evidence>
<proteinExistence type="predicted"/>
<dbReference type="Proteomes" id="UP000298030">
    <property type="component" value="Unassembled WGS sequence"/>
</dbReference>
<dbReference type="AlphaFoldDB" id="A0A4Y7S3X0"/>
<name>A0A4Y7S3X0_COPMI</name>
<dbReference type="EMBL" id="QPFP01000349">
    <property type="protein sequence ID" value="TEB15660.1"/>
    <property type="molecule type" value="Genomic_DNA"/>
</dbReference>
<dbReference type="InterPro" id="IPR023210">
    <property type="entry name" value="NADP_OxRdtase_dom"/>
</dbReference>
<protein>
    <recommendedName>
        <fullName evidence="1">NADP-dependent oxidoreductase domain-containing protein</fullName>
    </recommendedName>
</protein>
<dbReference type="SUPFAM" id="SSF51430">
    <property type="entry name" value="NAD(P)-linked oxidoreductase"/>
    <property type="match status" value="1"/>
</dbReference>
<feature type="domain" description="NADP-dependent oxidoreductase" evidence="1">
    <location>
        <begin position="99"/>
        <end position="134"/>
    </location>
</feature>
<reference evidence="2 3" key="1">
    <citation type="journal article" date="2019" name="Nat. Ecol. Evol.">
        <title>Megaphylogeny resolves global patterns of mushroom evolution.</title>
        <authorList>
            <person name="Varga T."/>
            <person name="Krizsan K."/>
            <person name="Foldi C."/>
            <person name="Dima B."/>
            <person name="Sanchez-Garcia M."/>
            <person name="Sanchez-Ramirez S."/>
            <person name="Szollosi G.J."/>
            <person name="Szarkandi J.G."/>
            <person name="Papp V."/>
            <person name="Albert L."/>
            <person name="Andreopoulos W."/>
            <person name="Angelini C."/>
            <person name="Antonin V."/>
            <person name="Barry K.W."/>
            <person name="Bougher N.L."/>
            <person name="Buchanan P."/>
            <person name="Buyck B."/>
            <person name="Bense V."/>
            <person name="Catcheside P."/>
            <person name="Chovatia M."/>
            <person name="Cooper J."/>
            <person name="Damon W."/>
            <person name="Desjardin D."/>
            <person name="Finy P."/>
            <person name="Geml J."/>
            <person name="Haridas S."/>
            <person name="Hughes K."/>
            <person name="Justo A."/>
            <person name="Karasinski D."/>
            <person name="Kautmanova I."/>
            <person name="Kiss B."/>
            <person name="Kocsube S."/>
            <person name="Kotiranta H."/>
            <person name="LaButti K.M."/>
            <person name="Lechner B.E."/>
            <person name="Liimatainen K."/>
            <person name="Lipzen A."/>
            <person name="Lukacs Z."/>
            <person name="Mihaltcheva S."/>
            <person name="Morgado L.N."/>
            <person name="Niskanen T."/>
            <person name="Noordeloos M.E."/>
            <person name="Ohm R.A."/>
            <person name="Ortiz-Santana B."/>
            <person name="Ovrebo C."/>
            <person name="Racz N."/>
            <person name="Riley R."/>
            <person name="Savchenko A."/>
            <person name="Shiryaev A."/>
            <person name="Soop K."/>
            <person name="Spirin V."/>
            <person name="Szebenyi C."/>
            <person name="Tomsovsky M."/>
            <person name="Tulloss R.E."/>
            <person name="Uehling J."/>
            <person name="Grigoriev I.V."/>
            <person name="Vagvolgyi C."/>
            <person name="Papp T."/>
            <person name="Martin F.M."/>
            <person name="Miettinen O."/>
            <person name="Hibbett D.S."/>
            <person name="Nagy L.G."/>
        </authorList>
    </citation>
    <scope>NUCLEOTIDE SEQUENCE [LARGE SCALE GENOMIC DNA]</scope>
    <source>
        <strain evidence="2 3">FP101781</strain>
    </source>
</reference>
<dbReference type="Gene3D" id="3.20.20.100">
    <property type="entry name" value="NADP-dependent oxidoreductase domain"/>
    <property type="match status" value="1"/>
</dbReference>
<evidence type="ECO:0000313" key="3">
    <source>
        <dbReference type="Proteomes" id="UP000298030"/>
    </source>
</evidence>
<dbReference type="STRING" id="71717.A0A4Y7S3X0"/>
<dbReference type="OrthoDB" id="48988at2759"/>
<dbReference type="InterPro" id="IPR036812">
    <property type="entry name" value="NAD(P)_OxRdtase_dom_sf"/>
</dbReference>